<protein>
    <submittedName>
        <fullName evidence="1">5635_t:CDS:1</fullName>
    </submittedName>
</protein>
<gene>
    <name evidence="1" type="ORF">DHETER_LOCUS2398</name>
</gene>
<evidence type="ECO:0000313" key="1">
    <source>
        <dbReference type="EMBL" id="CAG8487214.1"/>
    </source>
</evidence>
<reference evidence="1" key="1">
    <citation type="submission" date="2021-06" db="EMBL/GenBank/DDBJ databases">
        <authorList>
            <person name="Kallberg Y."/>
            <person name="Tangrot J."/>
            <person name="Rosling A."/>
        </authorList>
    </citation>
    <scope>NUCLEOTIDE SEQUENCE</scope>
    <source>
        <strain evidence="1">IL203A</strain>
    </source>
</reference>
<accession>A0ACA9KSP2</accession>
<name>A0ACA9KSP2_9GLOM</name>
<dbReference type="Proteomes" id="UP000789702">
    <property type="component" value="Unassembled WGS sequence"/>
</dbReference>
<sequence>MHQINRIHSIKSLLKLRLYNTAFTKKEKVIRFYSNKNNLTSFKLVYDNPKIKNNLTSFKLVYDNPKIKINFSKQQPQIILKRGLNQDTNAAGVWDPFPDPFQPIVEKSAETALDEQNNPKSKKKYPDNNNEKRKRSFLSPRVMDAVLTTVMGLAAVGLGGVFYQAWYEWNEAHQVELAFIKPAPLVKSRTGDEFFKREETKQIREVVEGRAPGKYFLIVGERGTGKTQLILNAMDRIKQYGVVFTDAHSDNEIFKVRLGKALKYTYREDYVGQLFAREAPERGSALLDVEKALNMVEAVAIKYSKRRGRPLVLVINNIHTLKDDEEGDDLLELLQQRAESWAATKIVTMIFNTDDYLTHERMKRDASRMEVIRVRELQKEEAVDLLKAKRKNESEEYLREIVDRIGGRLSYIDKLAREPDISATVESLIDEERTWIINQIGLIPDFEESAFDDQKYASCAWKLIREIVKSESNSVKLNDGRKITGNPKWIEMMDHDNIIMIDEHQNIRADSKILLNLFKDIVSEDDFDETLDNVCERVEEVDKEQRTRELIWSKKNDQVVRVGKPNRSWF</sequence>
<dbReference type="EMBL" id="CAJVPU010001727">
    <property type="protein sequence ID" value="CAG8487214.1"/>
    <property type="molecule type" value="Genomic_DNA"/>
</dbReference>
<comment type="caution">
    <text evidence="1">The sequence shown here is derived from an EMBL/GenBank/DDBJ whole genome shotgun (WGS) entry which is preliminary data.</text>
</comment>
<evidence type="ECO:0000313" key="2">
    <source>
        <dbReference type="Proteomes" id="UP000789702"/>
    </source>
</evidence>
<organism evidence="1 2">
    <name type="scientific">Dentiscutata heterogama</name>
    <dbReference type="NCBI Taxonomy" id="1316150"/>
    <lineage>
        <taxon>Eukaryota</taxon>
        <taxon>Fungi</taxon>
        <taxon>Fungi incertae sedis</taxon>
        <taxon>Mucoromycota</taxon>
        <taxon>Glomeromycotina</taxon>
        <taxon>Glomeromycetes</taxon>
        <taxon>Diversisporales</taxon>
        <taxon>Gigasporaceae</taxon>
        <taxon>Dentiscutata</taxon>
    </lineage>
</organism>
<proteinExistence type="predicted"/>
<keyword evidence="2" id="KW-1185">Reference proteome</keyword>